<sequence length="553" mass="60599">MSSSEDEDGAGWEDWAENGDDAGSIVKCLLCSSSFSSADQAFHHCSQQHGLDFGALRLHSRLDFYQALRLLNFIRSEFQDESAFQDHVDSTRHCSLPGSDRWKDDFYLAPFLKDDALLYNFDLEDIEEDGNGTIDRDEIISELANLDPGEGSIDEAIRELATSSLPTSEATSTGNGKLAEKKKRVSFDNVVKEEILRVNSTYFSSYGEYGIHREMLGDKVRTEAYQKAILHNPPLLENALVMDIGCGTGILSLFAAKAGASKVIAVDGSEKMAMVAREVARDNGFISDGSPGNTIEVVGGMIEDLDGKLSISPHSVDVIISEWMGYGLLYESMLGSVLHARDRWLKPGGSILPDTAEMFVAGFGKGATSLPFWEDVYGFNMKRIGNEVLEHAANAPVVDVVNREDIVTDSFSIQKFDILTMKPDDVDFHAHFELKPRTASPVWCYGVVLWFDVGFTERCCKVSPVTMTTSPFSPSTHWSQTILTFRNPILLSREASAGPGESGTKENPAALLKGRISIARSFKHRSIDISLETAAVAAESGAAFPMPVQIFGL</sequence>
<dbReference type="GO" id="GO:0006355">
    <property type="term" value="P:regulation of DNA-templated transcription"/>
    <property type="evidence" value="ECO:0000318"/>
    <property type="project" value="GO_Central"/>
</dbReference>
<evidence type="ECO:0000256" key="5">
    <source>
        <dbReference type="ARBA" id="ARBA00049303"/>
    </source>
</evidence>
<dbReference type="PROSITE" id="PS51678">
    <property type="entry name" value="SAM_MT_PRMT"/>
    <property type="match status" value="1"/>
</dbReference>
<dbReference type="STRING" id="88036.D8RKQ4"/>
<evidence type="ECO:0000256" key="4">
    <source>
        <dbReference type="ARBA" id="ARBA00047384"/>
    </source>
</evidence>
<name>D8RKQ4_SELML</name>
<dbReference type="Pfam" id="PF22528">
    <property type="entry name" value="PRMT_C"/>
    <property type="match status" value="1"/>
</dbReference>
<evidence type="ECO:0000256" key="3">
    <source>
        <dbReference type="ARBA" id="ARBA00022691"/>
    </source>
</evidence>
<evidence type="ECO:0000313" key="10">
    <source>
        <dbReference type="Proteomes" id="UP000001514"/>
    </source>
</evidence>
<accession>D8RKQ4</accession>
<evidence type="ECO:0000256" key="2">
    <source>
        <dbReference type="ARBA" id="ARBA00022679"/>
    </source>
</evidence>
<dbReference type="HOGENOM" id="CLU_017375_6_1_1"/>
<dbReference type="GO" id="GO:0016274">
    <property type="term" value="F:protein-arginine N-methyltransferase activity"/>
    <property type="evidence" value="ECO:0000318"/>
    <property type="project" value="GO_Central"/>
</dbReference>
<dbReference type="AlphaFoldDB" id="D8RKQ4"/>
<dbReference type="GO" id="GO:0005634">
    <property type="term" value="C:nucleus"/>
    <property type="evidence" value="ECO:0000318"/>
    <property type="project" value="GO_Central"/>
</dbReference>
<dbReference type="SUPFAM" id="SSF57667">
    <property type="entry name" value="beta-beta-alpha zinc fingers"/>
    <property type="match status" value="1"/>
</dbReference>
<dbReference type="KEGG" id="smo:SELMODRAFT_95789"/>
<comment type="catalytic activity">
    <reaction evidence="5">
        <text>L-arginyl-[protein] + S-adenosyl-L-methionine = N(omega)-methyl-L-arginyl-[protein] + S-adenosyl-L-homocysteine + H(+)</text>
        <dbReference type="Rhea" id="RHEA:48100"/>
        <dbReference type="Rhea" id="RHEA-COMP:10532"/>
        <dbReference type="Rhea" id="RHEA-COMP:11990"/>
        <dbReference type="ChEBI" id="CHEBI:15378"/>
        <dbReference type="ChEBI" id="CHEBI:29965"/>
        <dbReference type="ChEBI" id="CHEBI:57856"/>
        <dbReference type="ChEBI" id="CHEBI:59789"/>
        <dbReference type="ChEBI" id="CHEBI:65280"/>
    </reaction>
    <physiologicalReaction direction="left-to-right" evidence="5">
        <dbReference type="Rhea" id="RHEA:48101"/>
    </physiologicalReaction>
</comment>
<dbReference type="InterPro" id="IPR041698">
    <property type="entry name" value="Methyltransf_25"/>
</dbReference>
<dbReference type="GO" id="GO:0035242">
    <property type="term" value="F:protein-arginine omega-N asymmetric methyltransferase activity"/>
    <property type="evidence" value="ECO:0007669"/>
    <property type="project" value="UniProtKB-EC"/>
</dbReference>
<evidence type="ECO:0000313" key="9">
    <source>
        <dbReference type="EMBL" id="EFJ27279.1"/>
    </source>
</evidence>
<dbReference type="eggNOG" id="KOG1499">
    <property type="taxonomic scope" value="Eukaryota"/>
</dbReference>
<keyword evidence="3 6" id="KW-0949">S-adenosyl-L-methionine</keyword>
<dbReference type="GO" id="GO:0006338">
    <property type="term" value="P:chromatin remodeling"/>
    <property type="evidence" value="ECO:0000318"/>
    <property type="project" value="GO_Central"/>
</dbReference>
<dbReference type="FunFam" id="3.40.50.150:FF:000016">
    <property type="entry name" value="Protein arginine N-methyltransferase 6"/>
    <property type="match status" value="1"/>
</dbReference>
<dbReference type="Gene3D" id="2.70.160.11">
    <property type="entry name" value="Hnrnp arginine n-methyltransferase1"/>
    <property type="match status" value="1"/>
</dbReference>
<dbReference type="PANTHER" id="PTHR11006">
    <property type="entry name" value="PROTEIN ARGININE N-METHYLTRANSFERASE"/>
    <property type="match status" value="1"/>
</dbReference>
<evidence type="ECO:0000256" key="6">
    <source>
        <dbReference type="PROSITE-ProRule" id="PRU01015"/>
    </source>
</evidence>
<dbReference type="OMA" id="YSHFAIH"/>
<proteinExistence type="predicted"/>
<protein>
    <submittedName>
        <fullName evidence="9">Uncharacterized protein</fullName>
    </submittedName>
</protein>
<keyword evidence="2 6" id="KW-0808">Transferase</keyword>
<comment type="catalytic activity">
    <reaction evidence="4">
        <text>L-arginyl-[protein] + 2 S-adenosyl-L-methionine = N(omega),N(omega)-dimethyl-L-arginyl-[protein] + 2 S-adenosyl-L-homocysteine + 2 H(+)</text>
        <dbReference type="Rhea" id="RHEA:48096"/>
        <dbReference type="Rhea" id="RHEA-COMP:10532"/>
        <dbReference type="Rhea" id="RHEA-COMP:11991"/>
        <dbReference type="ChEBI" id="CHEBI:15378"/>
        <dbReference type="ChEBI" id="CHEBI:29965"/>
        <dbReference type="ChEBI" id="CHEBI:57856"/>
        <dbReference type="ChEBI" id="CHEBI:59789"/>
        <dbReference type="ChEBI" id="CHEBI:61897"/>
        <dbReference type="EC" id="2.1.1.319"/>
    </reaction>
    <physiologicalReaction direction="left-to-right" evidence="4">
        <dbReference type="Rhea" id="RHEA:48097"/>
    </physiologicalReaction>
</comment>
<dbReference type="GO" id="GO:0042054">
    <property type="term" value="F:histone methyltransferase activity"/>
    <property type="evidence" value="ECO:0000318"/>
    <property type="project" value="GO_Central"/>
</dbReference>
<evidence type="ECO:0000259" key="7">
    <source>
        <dbReference type="Pfam" id="PF13649"/>
    </source>
</evidence>
<organism evidence="10">
    <name type="scientific">Selaginella moellendorffii</name>
    <name type="common">Spikemoss</name>
    <dbReference type="NCBI Taxonomy" id="88036"/>
    <lineage>
        <taxon>Eukaryota</taxon>
        <taxon>Viridiplantae</taxon>
        <taxon>Streptophyta</taxon>
        <taxon>Embryophyta</taxon>
        <taxon>Tracheophyta</taxon>
        <taxon>Lycopodiopsida</taxon>
        <taxon>Selaginellales</taxon>
        <taxon>Selaginellaceae</taxon>
        <taxon>Selaginella</taxon>
    </lineage>
</organism>
<dbReference type="InterPro" id="IPR029063">
    <property type="entry name" value="SAM-dependent_MTases_sf"/>
</dbReference>
<evidence type="ECO:0000259" key="8">
    <source>
        <dbReference type="Pfam" id="PF22528"/>
    </source>
</evidence>
<feature type="domain" description="Protein arginine N-methyltransferase" evidence="8">
    <location>
        <begin position="354"/>
        <end position="492"/>
    </location>
</feature>
<dbReference type="InParanoid" id="D8RKQ4"/>
<keyword evidence="10" id="KW-1185">Reference proteome</keyword>
<dbReference type="InterPro" id="IPR025799">
    <property type="entry name" value="Arg_MeTrfase"/>
</dbReference>
<dbReference type="FunCoup" id="D8RKQ4">
    <property type="interactions" value="553"/>
</dbReference>
<reference evidence="9 10" key="1">
    <citation type="journal article" date="2011" name="Science">
        <title>The Selaginella genome identifies genetic changes associated with the evolution of vascular plants.</title>
        <authorList>
            <person name="Banks J.A."/>
            <person name="Nishiyama T."/>
            <person name="Hasebe M."/>
            <person name="Bowman J.L."/>
            <person name="Gribskov M."/>
            <person name="dePamphilis C."/>
            <person name="Albert V.A."/>
            <person name="Aono N."/>
            <person name="Aoyama T."/>
            <person name="Ambrose B.A."/>
            <person name="Ashton N.W."/>
            <person name="Axtell M.J."/>
            <person name="Barker E."/>
            <person name="Barker M.S."/>
            <person name="Bennetzen J.L."/>
            <person name="Bonawitz N.D."/>
            <person name="Chapple C."/>
            <person name="Cheng C."/>
            <person name="Correa L.G."/>
            <person name="Dacre M."/>
            <person name="DeBarry J."/>
            <person name="Dreyer I."/>
            <person name="Elias M."/>
            <person name="Engstrom E.M."/>
            <person name="Estelle M."/>
            <person name="Feng L."/>
            <person name="Finet C."/>
            <person name="Floyd S.K."/>
            <person name="Frommer W.B."/>
            <person name="Fujita T."/>
            <person name="Gramzow L."/>
            <person name="Gutensohn M."/>
            <person name="Harholt J."/>
            <person name="Hattori M."/>
            <person name="Heyl A."/>
            <person name="Hirai T."/>
            <person name="Hiwatashi Y."/>
            <person name="Ishikawa M."/>
            <person name="Iwata M."/>
            <person name="Karol K.G."/>
            <person name="Koehler B."/>
            <person name="Kolukisaoglu U."/>
            <person name="Kubo M."/>
            <person name="Kurata T."/>
            <person name="Lalonde S."/>
            <person name="Li K."/>
            <person name="Li Y."/>
            <person name="Litt A."/>
            <person name="Lyons E."/>
            <person name="Manning G."/>
            <person name="Maruyama T."/>
            <person name="Michael T.P."/>
            <person name="Mikami K."/>
            <person name="Miyazaki S."/>
            <person name="Morinaga S."/>
            <person name="Murata T."/>
            <person name="Mueller-Roeber B."/>
            <person name="Nelson D.R."/>
            <person name="Obara M."/>
            <person name="Oguri Y."/>
            <person name="Olmstead R.G."/>
            <person name="Onodera N."/>
            <person name="Petersen B.L."/>
            <person name="Pils B."/>
            <person name="Prigge M."/>
            <person name="Rensing S.A."/>
            <person name="Riano-Pachon D.M."/>
            <person name="Roberts A.W."/>
            <person name="Sato Y."/>
            <person name="Scheller H.V."/>
            <person name="Schulz B."/>
            <person name="Schulz C."/>
            <person name="Shakirov E.V."/>
            <person name="Shibagaki N."/>
            <person name="Shinohara N."/>
            <person name="Shippen D.E."/>
            <person name="Soerensen I."/>
            <person name="Sotooka R."/>
            <person name="Sugimoto N."/>
            <person name="Sugita M."/>
            <person name="Sumikawa N."/>
            <person name="Tanurdzic M."/>
            <person name="Theissen G."/>
            <person name="Ulvskov P."/>
            <person name="Wakazuki S."/>
            <person name="Weng J.K."/>
            <person name="Willats W.W."/>
            <person name="Wipf D."/>
            <person name="Wolf P.G."/>
            <person name="Yang L."/>
            <person name="Zimmer A.D."/>
            <person name="Zhu Q."/>
            <person name="Mitros T."/>
            <person name="Hellsten U."/>
            <person name="Loque D."/>
            <person name="Otillar R."/>
            <person name="Salamov A."/>
            <person name="Schmutz J."/>
            <person name="Shapiro H."/>
            <person name="Lindquist E."/>
            <person name="Lucas S."/>
            <person name="Rokhsar D."/>
            <person name="Grigoriev I.V."/>
        </authorList>
    </citation>
    <scope>NUCLEOTIDE SEQUENCE [LARGE SCALE GENOMIC DNA]</scope>
</reference>
<gene>
    <name evidence="9" type="ORF">SELMODRAFT_95789</name>
</gene>
<dbReference type="PANTHER" id="PTHR11006:SF89">
    <property type="entry name" value="PROTEIN ARGININE N-METHYLTRANSFERASE 3-RELATED"/>
    <property type="match status" value="1"/>
</dbReference>
<dbReference type="Proteomes" id="UP000001514">
    <property type="component" value="Unassembled WGS sequence"/>
</dbReference>
<dbReference type="SUPFAM" id="SSF53335">
    <property type="entry name" value="S-adenosyl-L-methionine-dependent methyltransferases"/>
    <property type="match status" value="1"/>
</dbReference>
<dbReference type="EMBL" id="GL377582">
    <property type="protein sequence ID" value="EFJ27279.1"/>
    <property type="molecule type" value="Genomic_DNA"/>
</dbReference>
<dbReference type="Gramene" id="EFJ27279">
    <property type="protein sequence ID" value="EFJ27279"/>
    <property type="gene ID" value="SELMODRAFT_95789"/>
</dbReference>
<dbReference type="GO" id="GO:0032259">
    <property type="term" value="P:methylation"/>
    <property type="evidence" value="ECO:0007669"/>
    <property type="project" value="UniProtKB-KW"/>
</dbReference>
<feature type="domain" description="Methyltransferase" evidence="7">
    <location>
        <begin position="241"/>
        <end position="349"/>
    </location>
</feature>
<dbReference type="InterPro" id="IPR055135">
    <property type="entry name" value="PRMT_dom"/>
</dbReference>
<dbReference type="CDD" id="cd02440">
    <property type="entry name" value="AdoMet_MTases"/>
    <property type="match status" value="1"/>
</dbReference>
<dbReference type="InterPro" id="IPR036236">
    <property type="entry name" value="Znf_C2H2_sf"/>
</dbReference>
<keyword evidence="1 6" id="KW-0489">Methyltransferase</keyword>
<evidence type="ECO:0000256" key="1">
    <source>
        <dbReference type="ARBA" id="ARBA00022603"/>
    </source>
</evidence>
<dbReference type="Pfam" id="PF13649">
    <property type="entry name" value="Methyltransf_25"/>
    <property type="match status" value="1"/>
</dbReference>
<dbReference type="Gene3D" id="3.40.50.150">
    <property type="entry name" value="Vaccinia Virus protein VP39"/>
    <property type="match status" value="1"/>
</dbReference>